<feature type="transmembrane region" description="Helical" evidence="1">
    <location>
        <begin position="231"/>
        <end position="248"/>
    </location>
</feature>
<dbReference type="Proteomes" id="UP000831113">
    <property type="component" value="Chromosome"/>
</dbReference>
<dbReference type="PANTHER" id="PTHR23028">
    <property type="entry name" value="ACETYLTRANSFERASE"/>
    <property type="match status" value="1"/>
</dbReference>
<keyword evidence="3" id="KW-0012">Acyltransferase</keyword>
<evidence type="ECO:0000313" key="3">
    <source>
        <dbReference type="EMBL" id="UOG77127.1"/>
    </source>
</evidence>
<proteinExistence type="predicted"/>
<evidence type="ECO:0000313" key="4">
    <source>
        <dbReference type="Proteomes" id="UP000831113"/>
    </source>
</evidence>
<name>A0ABY4D509_9BACT</name>
<dbReference type="Pfam" id="PF01757">
    <property type="entry name" value="Acyl_transf_3"/>
    <property type="match status" value="1"/>
</dbReference>
<dbReference type="InterPro" id="IPR002656">
    <property type="entry name" value="Acyl_transf_3_dom"/>
</dbReference>
<feature type="transmembrane region" description="Helical" evidence="1">
    <location>
        <begin position="46"/>
        <end position="66"/>
    </location>
</feature>
<sequence>MAAKSELKALTGVRFIAAFYVFIFHIDLHTPLTFLPDWVRTVVQQGSLGVNFFFVLSGFLLAYSHLQDFTDGGKMKAGYYRWFLFKRFSRIYPVYFAGLLLSLGVSMLFGQRPPAYIILLNTLMLEAYTWWIAFWWYGTMAWSVSAEFFFYLLFPLLLPVLLSIRSARIVWVVLLGVCLLSALPGLAHNISPSWAPMNLQYAFPPLRLAEFVAGMLTAILVFRFKVSVPSWMGAAAVTALAVWLVVLGPYLKGAVIHNIVVVPGLALLLANLSQPEPAGIWRWLGSSVLVYLGRISYSFYITQFCLMFTLEQLTGLPTSYVVLAGMLLLNLLLATFFYEMVEKRSHKWLLTFGTKYVKAQAPISVA</sequence>
<accession>A0ABY4D509</accession>
<dbReference type="PANTHER" id="PTHR23028:SF53">
    <property type="entry name" value="ACYL_TRANSF_3 DOMAIN-CONTAINING PROTEIN"/>
    <property type="match status" value="1"/>
</dbReference>
<feature type="transmembrane region" description="Helical" evidence="1">
    <location>
        <begin position="130"/>
        <end position="157"/>
    </location>
</feature>
<keyword evidence="1" id="KW-0472">Membrane</keyword>
<feature type="transmembrane region" description="Helical" evidence="1">
    <location>
        <begin position="7"/>
        <end position="26"/>
    </location>
</feature>
<dbReference type="InterPro" id="IPR050879">
    <property type="entry name" value="Acyltransferase_3"/>
</dbReference>
<keyword evidence="1" id="KW-0812">Transmembrane</keyword>
<dbReference type="EMBL" id="CP094669">
    <property type="protein sequence ID" value="UOG77127.1"/>
    <property type="molecule type" value="Genomic_DNA"/>
</dbReference>
<feature type="transmembrane region" description="Helical" evidence="1">
    <location>
        <begin position="91"/>
        <end position="110"/>
    </location>
</feature>
<feature type="domain" description="Acyltransferase 3" evidence="2">
    <location>
        <begin position="8"/>
        <end position="337"/>
    </location>
</feature>
<organism evidence="3 4">
    <name type="scientific">Hymenobacter tibetensis</name>
    <dbReference type="NCBI Taxonomy" id="497967"/>
    <lineage>
        <taxon>Bacteria</taxon>
        <taxon>Pseudomonadati</taxon>
        <taxon>Bacteroidota</taxon>
        <taxon>Cytophagia</taxon>
        <taxon>Cytophagales</taxon>
        <taxon>Hymenobacteraceae</taxon>
        <taxon>Hymenobacter</taxon>
    </lineage>
</organism>
<feature type="transmembrane region" description="Helical" evidence="1">
    <location>
        <begin position="207"/>
        <end position="224"/>
    </location>
</feature>
<feature type="transmembrane region" description="Helical" evidence="1">
    <location>
        <begin position="280"/>
        <end position="300"/>
    </location>
</feature>
<reference evidence="3 4" key="1">
    <citation type="submission" date="2022-03" db="EMBL/GenBank/DDBJ databases">
        <title>Hymenobactersp. isolated from the air.</title>
        <authorList>
            <person name="Won M."/>
            <person name="Kwon S.-W."/>
        </authorList>
    </citation>
    <scope>NUCLEOTIDE SEQUENCE [LARGE SCALE GENOMIC DNA]</scope>
    <source>
        <strain evidence="3 4">KACC 21982</strain>
    </source>
</reference>
<keyword evidence="1" id="KW-1133">Transmembrane helix</keyword>
<keyword evidence="3" id="KW-0808">Transferase</keyword>
<protein>
    <submittedName>
        <fullName evidence="3">Acyltransferase</fullName>
    </submittedName>
</protein>
<evidence type="ECO:0000256" key="1">
    <source>
        <dbReference type="SAM" id="Phobius"/>
    </source>
</evidence>
<keyword evidence="4" id="KW-1185">Reference proteome</keyword>
<feature type="transmembrane region" description="Helical" evidence="1">
    <location>
        <begin position="169"/>
        <end position="187"/>
    </location>
</feature>
<feature type="transmembrane region" description="Helical" evidence="1">
    <location>
        <begin position="254"/>
        <end position="273"/>
    </location>
</feature>
<gene>
    <name evidence="3" type="ORF">MTX78_11105</name>
</gene>
<dbReference type="GO" id="GO:0016746">
    <property type="term" value="F:acyltransferase activity"/>
    <property type="evidence" value="ECO:0007669"/>
    <property type="project" value="UniProtKB-KW"/>
</dbReference>
<dbReference type="RefSeq" id="WP_243802643.1">
    <property type="nucleotide sequence ID" value="NZ_CP094669.1"/>
</dbReference>
<feature type="transmembrane region" description="Helical" evidence="1">
    <location>
        <begin position="320"/>
        <end position="338"/>
    </location>
</feature>
<evidence type="ECO:0000259" key="2">
    <source>
        <dbReference type="Pfam" id="PF01757"/>
    </source>
</evidence>